<evidence type="ECO:0000256" key="4">
    <source>
        <dbReference type="ARBA" id="ARBA00010617"/>
    </source>
</evidence>
<evidence type="ECO:0000256" key="9">
    <source>
        <dbReference type="ARBA" id="ARBA00023002"/>
    </source>
</evidence>
<evidence type="ECO:0000256" key="13">
    <source>
        <dbReference type="SAM" id="Phobius"/>
    </source>
</evidence>
<reference evidence="14" key="1">
    <citation type="journal article" date="2020" name="J Insects Food Feed">
        <title>The yellow mealworm (Tenebrio molitor) genome: a resource for the emerging insects as food and feed industry.</title>
        <authorList>
            <person name="Eriksson T."/>
            <person name="Andere A."/>
            <person name="Kelstrup H."/>
            <person name="Emery V."/>
            <person name="Picard C."/>
        </authorList>
    </citation>
    <scope>NUCLEOTIDE SEQUENCE</scope>
    <source>
        <strain evidence="14">Stoneville</strain>
        <tissue evidence="14">Whole head</tissue>
    </source>
</reference>
<evidence type="ECO:0000256" key="3">
    <source>
        <dbReference type="ARBA" id="ARBA00004406"/>
    </source>
</evidence>
<dbReference type="GO" id="GO:0005506">
    <property type="term" value="F:iron ion binding"/>
    <property type="evidence" value="ECO:0007669"/>
    <property type="project" value="InterPro"/>
</dbReference>
<evidence type="ECO:0000313" key="14">
    <source>
        <dbReference type="EMBL" id="KAH0813118.1"/>
    </source>
</evidence>
<comment type="caution">
    <text evidence="14">The sequence shown here is derived from an EMBL/GenBank/DDBJ whole genome shotgun (WGS) entry which is preliminary data.</text>
</comment>
<dbReference type="GO" id="GO:0005789">
    <property type="term" value="C:endoplasmic reticulum membrane"/>
    <property type="evidence" value="ECO:0007669"/>
    <property type="project" value="UniProtKB-SubCell"/>
</dbReference>
<dbReference type="GO" id="GO:0004497">
    <property type="term" value="F:monooxygenase activity"/>
    <property type="evidence" value="ECO:0007669"/>
    <property type="project" value="UniProtKB-KW"/>
</dbReference>
<dbReference type="CDD" id="cd11056">
    <property type="entry name" value="CYP6-like"/>
    <property type="match status" value="1"/>
</dbReference>
<proteinExistence type="inferred from homology"/>
<dbReference type="InterPro" id="IPR001128">
    <property type="entry name" value="Cyt_P450"/>
</dbReference>
<evidence type="ECO:0008006" key="16">
    <source>
        <dbReference type="Google" id="ProtNLM"/>
    </source>
</evidence>
<evidence type="ECO:0000256" key="1">
    <source>
        <dbReference type="ARBA" id="ARBA00001971"/>
    </source>
</evidence>
<evidence type="ECO:0000256" key="6">
    <source>
        <dbReference type="ARBA" id="ARBA00022723"/>
    </source>
</evidence>
<keyword evidence="12 13" id="KW-0472">Membrane</keyword>
<feature type="transmembrane region" description="Helical" evidence="13">
    <location>
        <begin position="96"/>
        <end position="115"/>
    </location>
</feature>
<comment type="similarity">
    <text evidence="4">Belongs to the cytochrome P450 family.</text>
</comment>
<evidence type="ECO:0000313" key="15">
    <source>
        <dbReference type="Proteomes" id="UP000719412"/>
    </source>
</evidence>
<evidence type="ECO:0000256" key="12">
    <source>
        <dbReference type="ARBA" id="ARBA00023136"/>
    </source>
</evidence>
<keyword evidence="9" id="KW-0560">Oxidoreductase</keyword>
<keyword evidence="15" id="KW-1185">Reference proteome</keyword>
<keyword evidence="10" id="KW-0408">Iron</keyword>
<dbReference type="PANTHER" id="PTHR24292">
    <property type="entry name" value="CYTOCHROME P450"/>
    <property type="match status" value="1"/>
</dbReference>
<dbReference type="PANTHER" id="PTHR24292:SF54">
    <property type="entry name" value="CYP9F3-RELATED"/>
    <property type="match status" value="1"/>
</dbReference>
<protein>
    <recommendedName>
        <fullName evidence="16">Cytochrome P450 monooxygenase</fullName>
    </recommendedName>
</protein>
<dbReference type="GO" id="GO:0016705">
    <property type="term" value="F:oxidoreductase activity, acting on paired donors, with incorporation or reduction of molecular oxygen"/>
    <property type="evidence" value="ECO:0007669"/>
    <property type="project" value="InterPro"/>
</dbReference>
<keyword evidence="11" id="KW-0503">Monooxygenase</keyword>
<gene>
    <name evidence="14" type="ORF">GEV33_009675</name>
</gene>
<accession>A0A8J6HET0</accession>
<evidence type="ECO:0000256" key="5">
    <source>
        <dbReference type="ARBA" id="ARBA00022617"/>
    </source>
</evidence>
<keyword evidence="6" id="KW-0479">Metal-binding</keyword>
<dbReference type="PRINTS" id="PR00464">
    <property type="entry name" value="EP450II"/>
</dbReference>
<evidence type="ECO:0000256" key="10">
    <source>
        <dbReference type="ARBA" id="ARBA00023004"/>
    </source>
</evidence>
<dbReference type="EMBL" id="JABDTM020025579">
    <property type="protein sequence ID" value="KAH0813118.1"/>
    <property type="molecule type" value="Genomic_DNA"/>
</dbReference>
<sequence>MKEDSEDCILLGGNFIGRIGQRVARNWKEDRENGKRKSKDKVESAEGKGLMEWIEENGWEVLNGNKQWDEERVAGGKQYTAFNLANSDDPVSVIAIMWWLVVAVALVVLGYYWLVVLPNKYWLEKGVNQERNLTIFGNSWKMIARKQCFAEMVQEAYNKYSGFYQFFTATLVIRDPDLIKQIAVKDFDHFVDHRSFVTEDMDPLWGKNLFSLTGQRWREMRATLSPAFTSSKMKYMFSLISQSGEQFVNHFLKKNEDLITVEMKDTLTRFTNDVIANTAFGIECDSLGERKNEFYMMGKEATNLTGTWMTIKLFAFILIPKVCKILNLSLFSQKVGQFFSKLVKSNIESREKHRIVRPDMINLLMEARKNGLKHEESEPQQDAGFATVQESEIGKATKTHKLELTDQDITSQALIFFFAGFETVSSLMCFMAYELGVNPDIQQRLIQEVDDTLEACNGKLTYEAVSGMKYMDMVVSEALRKWPNATRNLFIWKKMQ</sequence>
<dbReference type="InterPro" id="IPR036396">
    <property type="entry name" value="Cyt_P450_sf"/>
</dbReference>
<name>A0A8J6HET0_TENMO</name>
<keyword evidence="5" id="KW-0349">Heme</keyword>
<keyword evidence="13" id="KW-0812">Transmembrane</keyword>
<organism evidence="14 15">
    <name type="scientific">Tenebrio molitor</name>
    <name type="common">Yellow mealworm beetle</name>
    <dbReference type="NCBI Taxonomy" id="7067"/>
    <lineage>
        <taxon>Eukaryota</taxon>
        <taxon>Metazoa</taxon>
        <taxon>Ecdysozoa</taxon>
        <taxon>Arthropoda</taxon>
        <taxon>Hexapoda</taxon>
        <taxon>Insecta</taxon>
        <taxon>Pterygota</taxon>
        <taxon>Neoptera</taxon>
        <taxon>Endopterygota</taxon>
        <taxon>Coleoptera</taxon>
        <taxon>Polyphaga</taxon>
        <taxon>Cucujiformia</taxon>
        <taxon>Tenebrionidae</taxon>
        <taxon>Tenebrio</taxon>
    </lineage>
</organism>
<dbReference type="Proteomes" id="UP000719412">
    <property type="component" value="Unassembled WGS sequence"/>
</dbReference>
<evidence type="ECO:0000256" key="11">
    <source>
        <dbReference type="ARBA" id="ARBA00023033"/>
    </source>
</evidence>
<evidence type="ECO:0000256" key="8">
    <source>
        <dbReference type="ARBA" id="ARBA00022848"/>
    </source>
</evidence>
<keyword evidence="13" id="KW-1133">Transmembrane helix</keyword>
<reference evidence="14" key="2">
    <citation type="submission" date="2021-08" db="EMBL/GenBank/DDBJ databases">
        <authorList>
            <person name="Eriksson T."/>
        </authorList>
    </citation>
    <scope>NUCLEOTIDE SEQUENCE</scope>
    <source>
        <strain evidence="14">Stoneville</strain>
        <tissue evidence="14">Whole head</tissue>
    </source>
</reference>
<dbReference type="Gene3D" id="1.10.630.10">
    <property type="entry name" value="Cytochrome P450"/>
    <property type="match status" value="1"/>
</dbReference>
<keyword evidence="8" id="KW-0492">Microsome</keyword>
<dbReference type="GO" id="GO:0020037">
    <property type="term" value="F:heme binding"/>
    <property type="evidence" value="ECO:0007669"/>
    <property type="project" value="InterPro"/>
</dbReference>
<dbReference type="SUPFAM" id="SSF48264">
    <property type="entry name" value="Cytochrome P450"/>
    <property type="match status" value="1"/>
</dbReference>
<evidence type="ECO:0000256" key="2">
    <source>
        <dbReference type="ARBA" id="ARBA00004174"/>
    </source>
</evidence>
<dbReference type="InterPro" id="IPR050476">
    <property type="entry name" value="Insect_CytP450_Detox"/>
</dbReference>
<keyword evidence="7" id="KW-0256">Endoplasmic reticulum</keyword>
<evidence type="ECO:0000256" key="7">
    <source>
        <dbReference type="ARBA" id="ARBA00022824"/>
    </source>
</evidence>
<comment type="cofactor">
    <cofactor evidence="1">
        <name>heme</name>
        <dbReference type="ChEBI" id="CHEBI:30413"/>
    </cofactor>
</comment>
<comment type="subcellular location">
    <subcellularLocation>
        <location evidence="3">Endoplasmic reticulum membrane</location>
        <topology evidence="3">Peripheral membrane protein</topology>
    </subcellularLocation>
    <subcellularLocation>
        <location evidence="2">Microsome membrane</location>
        <topology evidence="2">Peripheral membrane protein</topology>
    </subcellularLocation>
</comment>
<dbReference type="AlphaFoldDB" id="A0A8J6HET0"/>
<dbReference type="Pfam" id="PF00067">
    <property type="entry name" value="p450"/>
    <property type="match status" value="1"/>
</dbReference>
<dbReference type="InterPro" id="IPR002402">
    <property type="entry name" value="Cyt_P450_E_grp-II"/>
</dbReference>